<dbReference type="EMBL" id="ML978078">
    <property type="protein sequence ID" value="KAF2009661.1"/>
    <property type="molecule type" value="Genomic_DNA"/>
</dbReference>
<proteinExistence type="predicted"/>
<protein>
    <submittedName>
        <fullName evidence="2">Uncharacterized protein</fullName>
    </submittedName>
</protein>
<dbReference type="RefSeq" id="XP_033378000.1">
    <property type="nucleotide sequence ID" value="XM_033534649.1"/>
</dbReference>
<accession>A0A6A5X9M7</accession>
<dbReference type="GeneID" id="54292046"/>
<sequence>MALGHRLVVAATSALILVILALTLIASLEIRAPLKKIKQIAIAQEAKLGQWENELKAKGLVNGTGFDRADVISGTMTVSPGMPTTLYISVTGRPTTTSATDGQGMIGETPTPAPQPTYTSVDEGMIGTEPTRQPQPSPPPPPAPAPNPQVPILALSYAGSGGPKHCRGDLLQKLTIPQPASDWKNGTCIDLPRMARCGVFYAGKEAGCEAQLFNSPACYKTNETFVNTVIFMPEERTVGAYWRSMWIRCGVEAPEAKLLDPSILNGLLKKPGNG</sequence>
<evidence type="ECO:0000313" key="3">
    <source>
        <dbReference type="Proteomes" id="UP000799778"/>
    </source>
</evidence>
<feature type="compositionally biased region" description="Polar residues" evidence="1">
    <location>
        <begin position="92"/>
        <end position="101"/>
    </location>
</feature>
<organism evidence="2 3">
    <name type="scientific">Aaosphaeria arxii CBS 175.79</name>
    <dbReference type="NCBI Taxonomy" id="1450172"/>
    <lineage>
        <taxon>Eukaryota</taxon>
        <taxon>Fungi</taxon>
        <taxon>Dikarya</taxon>
        <taxon>Ascomycota</taxon>
        <taxon>Pezizomycotina</taxon>
        <taxon>Dothideomycetes</taxon>
        <taxon>Pleosporomycetidae</taxon>
        <taxon>Pleosporales</taxon>
        <taxon>Pleosporales incertae sedis</taxon>
        <taxon>Aaosphaeria</taxon>
    </lineage>
</organism>
<keyword evidence="3" id="KW-1185">Reference proteome</keyword>
<evidence type="ECO:0000313" key="2">
    <source>
        <dbReference type="EMBL" id="KAF2009661.1"/>
    </source>
</evidence>
<dbReference type="AlphaFoldDB" id="A0A6A5X9M7"/>
<feature type="compositionally biased region" description="Pro residues" evidence="1">
    <location>
        <begin position="133"/>
        <end position="149"/>
    </location>
</feature>
<reference evidence="2" key="1">
    <citation type="journal article" date="2020" name="Stud. Mycol.">
        <title>101 Dothideomycetes genomes: a test case for predicting lifestyles and emergence of pathogens.</title>
        <authorList>
            <person name="Haridas S."/>
            <person name="Albert R."/>
            <person name="Binder M."/>
            <person name="Bloem J."/>
            <person name="Labutti K."/>
            <person name="Salamov A."/>
            <person name="Andreopoulos B."/>
            <person name="Baker S."/>
            <person name="Barry K."/>
            <person name="Bills G."/>
            <person name="Bluhm B."/>
            <person name="Cannon C."/>
            <person name="Castanera R."/>
            <person name="Culley D."/>
            <person name="Daum C."/>
            <person name="Ezra D."/>
            <person name="Gonzalez J."/>
            <person name="Henrissat B."/>
            <person name="Kuo A."/>
            <person name="Liang C."/>
            <person name="Lipzen A."/>
            <person name="Lutzoni F."/>
            <person name="Magnuson J."/>
            <person name="Mondo S."/>
            <person name="Nolan M."/>
            <person name="Ohm R."/>
            <person name="Pangilinan J."/>
            <person name="Park H.-J."/>
            <person name="Ramirez L."/>
            <person name="Alfaro M."/>
            <person name="Sun H."/>
            <person name="Tritt A."/>
            <person name="Yoshinaga Y."/>
            <person name="Zwiers L.-H."/>
            <person name="Turgeon B."/>
            <person name="Goodwin S."/>
            <person name="Spatafora J."/>
            <person name="Crous P."/>
            <person name="Grigoriev I."/>
        </authorList>
    </citation>
    <scope>NUCLEOTIDE SEQUENCE</scope>
    <source>
        <strain evidence="2">CBS 175.79</strain>
    </source>
</reference>
<dbReference type="OrthoDB" id="3943581at2759"/>
<gene>
    <name evidence="2" type="ORF">BU24DRAFT_80451</name>
</gene>
<evidence type="ECO:0000256" key="1">
    <source>
        <dbReference type="SAM" id="MobiDB-lite"/>
    </source>
</evidence>
<dbReference type="Proteomes" id="UP000799778">
    <property type="component" value="Unassembled WGS sequence"/>
</dbReference>
<feature type="region of interest" description="Disordered" evidence="1">
    <location>
        <begin position="92"/>
        <end position="149"/>
    </location>
</feature>
<name>A0A6A5X9M7_9PLEO</name>